<evidence type="ECO:0000313" key="2">
    <source>
        <dbReference type="EMBL" id="CBY39963.1"/>
    </source>
</evidence>
<accession>E4YWJ9</accession>
<evidence type="ECO:0000313" key="1">
    <source>
        <dbReference type="EMBL" id="CBY39834.1"/>
    </source>
</evidence>
<dbReference type="EMBL" id="FN655718">
    <property type="protein sequence ID" value="CBY39963.1"/>
    <property type="molecule type" value="Genomic_DNA"/>
</dbReference>
<organism evidence="1">
    <name type="scientific">Oikopleura dioica</name>
    <name type="common">Tunicate</name>
    <dbReference type="NCBI Taxonomy" id="34765"/>
    <lineage>
        <taxon>Eukaryota</taxon>
        <taxon>Metazoa</taxon>
        <taxon>Chordata</taxon>
        <taxon>Tunicata</taxon>
        <taxon>Appendicularia</taxon>
        <taxon>Copelata</taxon>
        <taxon>Oikopleuridae</taxon>
        <taxon>Oikopleura</taxon>
    </lineage>
</organism>
<dbReference type="Gene3D" id="3.90.1410.10">
    <property type="entry name" value="set domain protein methyltransferase, domain 1"/>
    <property type="match status" value="1"/>
</dbReference>
<gene>
    <name evidence="1" type="ORF">GSOID_T00020428001</name>
    <name evidence="2" type="ORF">GSOID_T00020564001</name>
</gene>
<dbReference type="EMBL" id="FN655673">
    <property type="protein sequence ID" value="CBY39834.1"/>
    <property type="molecule type" value="Genomic_DNA"/>
</dbReference>
<dbReference type="Proteomes" id="UP000011014">
    <property type="component" value="Unassembled WGS sequence"/>
</dbReference>
<name>E4YWJ9_OIKDI</name>
<dbReference type="AlphaFoldDB" id="E4YWJ9"/>
<evidence type="ECO:0008006" key="3">
    <source>
        <dbReference type="Google" id="ProtNLM"/>
    </source>
</evidence>
<proteinExistence type="predicted"/>
<sequence>MLSQPSVVAELVAKARQDLPVTLNWKDWLWATAIISLGTRFFCADGLKVSIYKNYSWLETGTEFDRAALAPWFDMLNHRSDGEFQQNRVVFSQGQIANACYNITGLTKSNFDEKIILSRKIFSSKEFSDSFFDFEAPDKHLRYSRVVDFNKVKVLK</sequence>
<protein>
    <recommendedName>
        <fullName evidence="3">SET domain-containing protein</fullName>
    </recommendedName>
</protein>
<reference evidence="1" key="1">
    <citation type="journal article" date="2010" name="Science">
        <title>Plasticity of animal genome architecture unmasked by rapid evolution of a pelagic tunicate.</title>
        <authorList>
            <person name="Denoeud F."/>
            <person name="Henriet S."/>
            <person name="Mungpakdee S."/>
            <person name="Aury J.M."/>
            <person name="Da Silva C."/>
            <person name="Brinkmann H."/>
            <person name="Mikhaleva J."/>
            <person name="Olsen L.C."/>
            <person name="Jubin C."/>
            <person name="Canestro C."/>
            <person name="Bouquet J.M."/>
            <person name="Danks G."/>
            <person name="Poulain J."/>
            <person name="Campsteijn C."/>
            <person name="Adamski M."/>
            <person name="Cross I."/>
            <person name="Yadetie F."/>
            <person name="Muffato M."/>
            <person name="Louis A."/>
            <person name="Butcher S."/>
            <person name="Tsagkogeorga G."/>
            <person name="Konrad A."/>
            <person name="Singh S."/>
            <person name="Jensen M.F."/>
            <person name="Cong E.H."/>
            <person name="Eikeseth-Otteraa H."/>
            <person name="Noel B."/>
            <person name="Anthouard V."/>
            <person name="Porcel B.M."/>
            <person name="Kachouri-Lafond R."/>
            <person name="Nishino A."/>
            <person name="Ugolini M."/>
            <person name="Chourrout P."/>
            <person name="Nishida H."/>
            <person name="Aasland R."/>
            <person name="Huzurbazar S."/>
            <person name="Westhof E."/>
            <person name="Delsuc F."/>
            <person name="Lehrach H."/>
            <person name="Reinhardt R."/>
            <person name="Weissenbach J."/>
            <person name="Roy S.W."/>
            <person name="Artiguenave F."/>
            <person name="Postlethwait J.H."/>
            <person name="Manak J.R."/>
            <person name="Thompson E.M."/>
            <person name="Jaillon O."/>
            <person name="Du Pasquier L."/>
            <person name="Boudinot P."/>
            <person name="Liberles D.A."/>
            <person name="Volff J.N."/>
            <person name="Philippe H."/>
            <person name="Lenhard B."/>
            <person name="Roest Crollius H."/>
            <person name="Wincker P."/>
            <person name="Chourrout D."/>
        </authorList>
    </citation>
    <scope>NUCLEOTIDE SEQUENCE [LARGE SCALE GENOMIC DNA]</scope>
</reference>